<feature type="domain" description="Blue (type 1) copper" evidence="6">
    <location>
        <begin position="1099"/>
        <end position="1218"/>
    </location>
</feature>
<dbReference type="PANTHER" id="PTHR33546">
    <property type="entry name" value="LARGE, MULTIFUNCTIONAL SECRETED PROTEIN-RELATED"/>
    <property type="match status" value="1"/>
</dbReference>
<evidence type="ECO:0000256" key="5">
    <source>
        <dbReference type="SAM" id="MobiDB-lite"/>
    </source>
</evidence>
<dbReference type="Pfam" id="PF06283">
    <property type="entry name" value="ThuA"/>
    <property type="match status" value="1"/>
</dbReference>
<dbReference type="Gene3D" id="2.120.10.30">
    <property type="entry name" value="TolB, C-terminal domain"/>
    <property type="match status" value="1"/>
</dbReference>
<reference evidence="10" key="2">
    <citation type="submission" date="2016-04" db="EMBL/GenBank/DDBJ databases">
        <title>First Complete Genome Sequence of a Subdivision 6 Acidobacterium.</title>
        <authorList>
            <person name="Huang S."/>
            <person name="Vieira S."/>
            <person name="Bunk B."/>
            <person name="Riedel T."/>
            <person name="Sproeer C."/>
            <person name="Overmann J."/>
        </authorList>
    </citation>
    <scope>NUCLEOTIDE SEQUENCE [LARGE SCALE GENOMIC DNA]</scope>
    <source>
        <strain evidence="10">DSM 100886 HEG_-6_39</strain>
    </source>
</reference>
<dbReference type="GO" id="GO:0009055">
    <property type="term" value="F:electron transfer activity"/>
    <property type="evidence" value="ECO:0007669"/>
    <property type="project" value="InterPro"/>
</dbReference>
<evidence type="ECO:0000259" key="8">
    <source>
        <dbReference type="Pfam" id="PF23500"/>
    </source>
</evidence>
<evidence type="ECO:0000259" key="7">
    <source>
        <dbReference type="Pfam" id="PF06283"/>
    </source>
</evidence>
<dbReference type="Gene3D" id="1.25.10.10">
    <property type="entry name" value="Leucine-rich Repeat Variant"/>
    <property type="match status" value="1"/>
</dbReference>
<evidence type="ECO:0000256" key="2">
    <source>
        <dbReference type="ARBA" id="ARBA00022723"/>
    </source>
</evidence>
<accession>A0A143PJS9</accession>
<dbReference type="InterPro" id="IPR029010">
    <property type="entry name" value="ThuA-like"/>
</dbReference>
<dbReference type="SUPFAM" id="SSF49503">
    <property type="entry name" value="Cupredoxins"/>
    <property type="match status" value="1"/>
</dbReference>
<feature type="region of interest" description="Disordered" evidence="5">
    <location>
        <begin position="42"/>
        <end position="61"/>
    </location>
</feature>
<name>A0A143PJS9_LUTPR</name>
<dbReference type="RefSeq" id="WP_110170169.1">
    <property type="nucleotide sequence ID" value="NZ_CP015136.1"/>
</dbReference>
<dbReference type="SUPFAM" id="SSF48371">
    <property type="entry name" value="ARM repeat"/>
    <property type="match status" value="1"/>
</dbReference>
<dbReference type="InterPro" id="IPR055557">
    <property type="entry name" value="DUF7133"/>
</dbReference>
<evidence type="ECO:0000256" key="4">
    <source>
        <dbReference type="ARBA" id="ARBA00023008"/>
    </source>
</evidence>
<dbReference type="InterPro" id="IPR011989">
    <property type="entry name" value="ARM-like"/>
</dbReference>
<dbReference type="Gene3D" id="3.40.50.880">
    <property type="match status" value="1"/>
</dbReference>
<dbReference type="Gene3D" id="2.60.120.260">
    <property type="entry name" value="Galactose-binding domain-like"/>
    <property type="match status" value="1"/>
</dbReference>
<dbReference type="EMBL" id="CP015136">
    <property type="protein sequence ID" value="AMY08318.1"/>
    <property type="molecule type" value="Genomic_DNA"/>
</dbReference>
<dbReference type="InterPro" id="IPR013428">
    <property type="entry name" value="Membrane-bound_put_N"/>
</dbReference>
<keyword evidence="4" id="KW-0186">Copper</keyword>
<protein>
    <submittedName>
        <fullName evidence="9">Auracyanin-A</fullName>
    </submittedName>
</protein>
<sequence length="1223" mass="132028">MHRQPSRSPLTLAVAALALLASVGFWSAEVSGFRHSAFRHSAMQGAPGPAKGATQPEGRRPNAEGRALRVLFLGHTSPHHPSMALMPILAAPLARKGIQLTHVATPEEALRPEVLAHYDALMIYANHKTLTEAQEQALVSFVEGGKGLIALHCASAMFTEAARYIPLVGGEFSTHGTGDFSAEIVTPDHPIMRGLAPFTTWDETYVHKRHNPVDRTVLMERVDDKGREPYTWVRTQGKGRVFYTAFGHDERTWRNPGFQQLVEQATVWAVSDSSRQAWQQLKVPAVTYLDGFNVPNYERRDPAPKYQMPFSPADSMKFIQVPAEFDLQLFAQEPDIIKPIAFSFDARGRLWVIEAIDYPNLVLNGEPGADRIKILEDTNADGRADKFTVFADRLNLATSLVHVKGGVVVAAAPHMLLLEDTNGDDKADKRTVLSTGWGISDSHAGPSSLLYGPDNYIWGTVGYAGFKGEMNGRPMQFSQGVFRFKPDGSAFEFVTGSTNNTWGLGFSETFDVFGSTANNDPSFYVAIPNRYFEGVEGFSTGARPASGLGYQSAAQFYAAHFITPYIRQVDVHGGYTAAAGHQLYTARRFPKAYWNRIAFITEPTAHLVGQGIMEKDGAGFVTRDGYNLLAGAEEWVSPVQAQAGPDGAVWVADWYNFINQHNPTPPGYSNGPGNAYETSMRDRHRGRIYRVVPKGTPEPRTPALSAPARSPARSAAATTSELVATLSSDNMLWRLHAQRLLVERGGQDAVPALVALTRNTSVDEVGVNGGAQHAVWTLDGLGAVQDLTSDAGRTLVAALKHPAAGVRKAAATVVATRPGGGQAIVDAALLRDSDLHTRLAAILALADAAPSDAIAKALYAASLEPANYGDRWLSRALYVAAHRHRERFLTLYRADPAAVPVTALPLPLRLGSNRPDWRLPDAAAITAAWKDMEVPGNWEAKGLPNFDGVVWFTRTFDVSSPAPTKLSFGRINQAAEIWVNGQSVPAPPRDPAAPNALPVFTVPDEALRAGSNTLTLRIQNYRGDGGFLSPPDLLYVERGGTRQSLGGTWKSRVERQTNAATLYAKPGELAAHLALATTTATSASNTPSAPAARPDITIALSVVPGQMKFDRADLTVAPGQLVQLVFTNPDVMQHNFILGAIGSLVQLGAAADQMLTTGDALAQSYVPQTPLVLFSTSIVDPGQTITVQFRAPSQAGAYPYACTFPGHWRIMNGTLTVKANGSP</sequence>
<dbReference type="Pfam" id="PF00127">
    <property type="entry name" value="Copper-bind"/>
    <property type="match status" value="1"/>
</dbReference>
<dbReference type="InterPro" id="IPR029062">
    <property type="entry name" value="Class_I_gatase-like"/>
</dbReference>
<dbReference type="GO" id="GO:0005507">
    <property type="term" value="F:copper ion binding"/>
    <property type="evidence" value="ECO:0007669"/>
    <property type="project" value="InterPro"/>
</dbReference>
<dbReference type="InterPro" id="IPR016024">
    <property type="entry name" value="ARM-type_fold"/>
</dbReference>
<dbReference type="PROSITE" id="PS00196">
    <property type="entry name" value="COPPER_BLUE"/>
    <property type="match status" value="1"/>
</dbReference>
<dbReference type="InterPro" id="IPR028871">
    <property type="entry name" value="BlueCu_1_BS"/>
</dbReference>
<evidence type="ECO:0000313" key="10">
    <source>
        <dbReference type="Proteomes" id="UP000076079"/>
    </source>
</evidence>
<feature type="region of interest" description="Disordered" evidence="5">
    <location>
        <begin position="692"/>
        <end position="716"/>
    </location>
</feature>
<dbReference type="STRING" id="1855912.LuPra_01512"/>
<dbReference type="InterPro" id="IPR008979">
    <property type="entry name" value="Galactose-bd-like_sf"/>
</dbReference>
<evidence type="ECO:0000313" key="9">
    <source>
        <dbReference type="EMBL" id="AMY08318.1"/>
    </source>
</evidence>
<dbReference type="InterPro" id="IPR008972">
    <property type="entry name" value="Cupredoxin"/>
</dbReference>
<dbReference type="AlphaFoldDB" id="A0A143PJS9"/>
<evidence type="ECO:0000256" key="3">
    <source>
        <dbReference type="ARBA" id="ARBA00022982"/>
    </source>
</evidence>
<keyword evidence="10" id="KW-1185">Reference proteome</keyword>
<dbReference type="SUPFAM" id="SSF49785">
    <property type="entry name" value="Galactose-binding domain-like"/>
    <property type="match status" value="1"/>
</dbReference>
<organism evidence="9 10">
    <name type="scientific">Luteitalea pratensis</name>
    <dbReference type="NCBI Taxonomy" id="1855912"/>
    <lineage>
        <taxon>Bacteria</taxon>
        <taxon>Pseudomonadati</taxon>
        <taxon>Acidobacteriota</taxon>
        <taxon>Vicinamibacteria</taxon>
        <taxon>Vicinamibacterales</taxon>
        <taxon>Vicinamibacteraceae</taxon>
        <taxon>Luteitalea</taxon>
    </lineage>
</organism>
<keyword evidence="3" id="KW-0249">Electron transport</keyword>
<feature type="domain" description="DUF7133" evidence="8">
    <location>
        <begin position="311"/>
        <end position="694"/>
    </location>
</feature>
<dbReference type="PATRIC" id="fig|1813736.3.peg.1569"/>
<reference evidence="9 10" key="1">
    <citation type="journal article" date="2016" name="Genome Announc.">
        <title>First Complete Genome Sequence of a Subdivision 6 Acidobacterium Strain.</title>
        <authorList>
            <person name="Huang S."/>
            <person name="Vieira S."/>
            <person name="Bunk B."/>
            <person name="Riedel T."/>
            <person name="Sproer C."/>
            <person name="Overmann J."/>
        </authorList>
    </citation>
    <scope>NUCLEOTIDE SEQUENCE [LARGE SCALE GENOMIC DNA]</scope>
    <source>
        <strain evidence="10">DSM 100886 HEG_-6_39</strain>
    </source>
</reference>
<dbReference type="PANTHER" id="PTHR33546:SF1">
    <property type="entry name" value="LARGE, MULTIFUNCTIONAL SECRETED PROTEIN"/>
    <property type="match status" value="1"/>
</dbReference>
<evidence type="ECO:0000259" key="6">
    <source>
        <dbReference type="Pfam" id="PF00127"/>
    </source>
</evidence>
<dbReference type="Proteomes" id="UP000076079">
    <property type="component" value="Chromosome"/>
</dbReference>
<dbReference type="Pfam" id="PF23500">
    <property type="entry name" value="DUF7133"/>
    <property type="match status" value="1"/>
</dbReference>
<feature type="domain" description="ThuA-like" evidence="7">
    <location>
        <begin position="69"/>
        <end position="269"/>
    </location>
</feature>
<dbReference type="NCBIfam" id="TIGR02604">
    <property type="entry name" value="Piru_Ver_Nterm"/>
    <property type="match status" value="1"/>
</dbReference>
<dbReference type="KEGG" id="abac:LuPra_01512"/>
<dbReference type="InterPro" id="IPR011042">
    <property type="entry name" value="6-blade_b-propeller_TolB-like"/>
</dbReference>
<dbReference type="InterPro" id="IPR000923">
    <property type="entry name" value="BlueCu_1"/>
</dbReference>
<dbReference type="OrthoDB" id="9808161at2"/>
<dbReference type="Gene3D" id="2.60.40.420">
    <property type="entry name" value="Cupredoxins - blue copper proteins"/>
    <property type="match status" value="1"/>
</dbReference>
<evidence type="ECO:0000256" key="1">
    <source>
        <dbReference type="ARBA" id="ARBA00022448"/>
    </source>
</evidence>
<dbReference type="CDD" id="cd04233">
    <property type="entry name" value="Auracyanin"/>
    <property type="match status" value="1"/>
</dbReference>
<dbReference type="SUPFAM" id="SSF52317">
    <property type="entry name" value="Class I glutamine amidotransferase-like"/>
    <property type="match status" value="1"/>
</dbReference>
<proteinExistence type="predicted"/>
<keyword evidence="2" id="KW-0479">Metal-binding</keyword>
<dbReference type="SUPFAM" id="SSF63829">
    <property type="entry name" value="Calcium-dependent phosphotriesterase"/>
    <property type="match status" value="1"/>
</dbReference>
<gene>
    <name evidence="9" type="ORF">LuPra_01512</name>
</gene>
<keyword evidence="1" id="KW-0813">Transport</keyword>
<feature type="compositionally biased region" description="Low complexity" evidence="5">
    <location>
        <begin position="701"/>
        <end position="716"/>
    </location>
</feature>